<gene>
    <name evidence="4" type="ORF">I303_08018</name>
    <name evidence="5" type="ORF">I303_108027</name>
</gene>
<feature type="transmembrane region" description="Helical" evidence="2">
    <location>
        <begin position="156"/>
        <end position="174"/>
    </location>
</feature>
<feature type="region of interest" description="Disordered" evidence="1">
    <location>
        <begin position="1"/>
        <end position="77"/>
    </location>
</feature>
<keyword evidence="6" id="KW-1185">Reference proteome</keyword>
<feature type="compositionally biased region" description="Basic and acidic residues" evidence="1">
    <location>
        <begin position="411"/>
        <end position="426"/>
    </location>
</feature>
<proteinExistence type="predicted"/>
<dbReference type="EMBL" id="KI894036">
    <property type="protein sequence ID" value="OBR82104.1"/>
    <property type="molecule type" value="Genomic_DNA"/>
</dbReference>
<feature type="transmembrane region" description="Helical" evidence="2">
    <location>
        <begin position="125"/>
        <end position="144"/>
    </location>
</feature>
<keyword evidence="2" id="KW-1133">Transmembrane helix</keyword>
<name>A0A1A5ZWC8_9TREE</name>
<sequence length="426" mass="46522">MPAGSSNSRGWSASASTVRPSTSPPIHLHKGKAVLSVSSPDVRPARPTSRSRSPSRRRSAASTGLQSRSPARRLDNHGTTEFRARIPIWISRFTGYRPPSQNPPYEPIPIPPFSWLKRIPLKYEIWLFSFIGCLVGILLIEAICTTSTHLREVFKSPLIITSFGAASTLLFGVIESPLAQPRNHIFGNLIGSITGVVFTKLFRLNDARNEYLNSIGEGSAFNSRSFANCALTVAVTMVLMLITGTVHPPAGATALSAAVDPQIVSMGWTYIPVVLSSSTLLLGWALVINNLGRRRYPVYWWTPPSTETKPGPETEKNGNRPPCMAVEVEEGDEPEDVGSSKEKEDVTPSGRMRSMADNGSVSLKSLEEGTLRKYEDGGKIAQEPLVEQPQDRSSLLDRIPQTNDAVNSVSERQHRSSEPPEKVIAS</sequence>
<evidence type="ECO:0000313" key="6">
    <source>
        <dbReference type="Proteomes" id="UP000078595"/>
    </source>
</evidence>
<reference evidence="4" key="1">
    <citation type="submission" date="2013-07" db="EMBL/GenBank/DDBJ databases">
        <title>The Genome Sequence of Cryptococcus dejecticola CBS10117.</title>
        <authorList>
            <consortium name="The Broad Institute Genome Sequencing Platform"/>
            <person name="Cuomo C."/>
            <person name="Litvintseva A."/>
            <person name="Chen Y."/>
            <person name="Heitman J."/>
            <person name="Sun S."/>
            <person name="Springer D."/>
            <person name="Dromer F."/>
            <person name="Young S.K."/>
            <person name="Zeng Q."/>
            <person name="Gargeya S."/>
            <person name="Fitzgerald M."/>
            <person name="Abouelleil A."/>
            <person name="Alvarado L."/>
            <person name="Berlin A.M."/>
            <person name="Chapman S.B."/>
            <person name="Dewar J."/>
            <person name="Goldberg J."/>
            <person name="Griggs A."/>
            <person name="Gujja S."/>
            <person name="Hansen M."/>
            <person name="Howarth C."/>
            <person name="Imamovic A."/>
            <person name="Larimer J."/>
            <person name="McCowan C."/>
            <person name="Murphy C."/>
            <person name="Pearson M."/>
            <person name="Priest M."/>
            <person name="Roberts A."/>
            <person name="Saif S."/>
            <person name="Shea T."/>
            <person name="Sykes S."/>
            <person name="Wortman J."/>
            <person name="Nusbaum C."/>
            <person name="Birren B."/>
        </authorList>
    </citation>
    <scope>NUCLEOTIDE SEQUENCE [LARGE SCALE GENOMIC DNA]</scope>
    <source>
        <strain evidence="4">CBS 10117</strain>
    </source>
</reference>
<dbReference type="Pfam" id="PF04982">
    <property type="entry name" value="TM_HPP"/>
    <property type="match status" value="1"/>
</dbReference>
<feature type="domain" description="HPP transmembrane region" evidence="3">
    <location>
        <begin position="122"/>
        <end position="297"/>
    </location>
</feature>
<dbReference type="InterPro" id="IPR058581">
    <property type="entry name" value="TM_HPP"/>
</dbReference>
<dbReference type="STRING" id="1296121.A0A1A5ZWC8"/>
<evidence type="ECO:0000256" key="2">
    <source>
        <dbReference type="SAM" id="Phobius"/>
    </source>
</evidence>
<dbReference type="InterPro" id="IPR007065">
    <property type="entry name" value="HPP"/>
</dbReference>
<dbReference type="RefSeq" id="XP_018259946.1">
    <property type="nucleotide sequence ID" value="XM_018411278.1"/>
</dbReference>
<dbReference type="EMBL" id="CP144539">
    <property type="protein sequence ID" value="WWC65409.1"/>
    <property type="molecule type" value="Genomic_DNA"/>
</dbReference>
<dbReference type="OrthoDB" id="2016548at2759"/>
<dbReference type="VEuPathDB" id="FungiDB:I303_08018"/>
<reference evidence="5" key="2">
    <citation type="submission" date="2013-07" db="EMBL/GenBank/DDBJ databases">
        <authorList>
            <consortium name="The Broad Institute Genome Sequencing Platform"/>
            <person name="Cuomo C."/>
            <person name="Litvintseva A."/>
            <person name="Chen Y."/>
            <person name="Heitman J."/>
            <person name="Sun S."/>
            <person name="Springer D."/>
            <person name="Dromer F."/>
            <person name="Young S.K."/>
            <person name="Zeng Q."/>
            <person name="Gargeya S."/>
            <person name="Fitzgerald M."/>
            <person name="Abouelleil A."/>
            <person name="Alvarado L."/>
            <person name="Berlin A.M."/>
            <person name="Chapman S.B."/>
            <person name="Dewar J."/>
            <person name="Goldberg J."/>
            <person name="Griggs A."/>
            <person name="Gujja S."/>
            <person name="Hansen M."/>
            <person name="Howarth C."/>
            <person name="Imamovic A."/>
            <person name="Larimer J."/>
            <person name="McCowan C."/>
            <person name="Murphy C."/>
            <person name="Pearson M."/>
            <person name="Priest M."/>
            <person name="Roberts A."/>
            <person name="Saif S."/>
            <person name="Shea T."/>
            <person name="Sykes S."/>
            <person name="Wortman J."/>
            <person name="Nusbaum C."/>
            <person name="Birren B."/>
        </authorList>
    </citation>
    <scope>NUCLEOTIDE SEQUENCE</scope>
    <source>
        <strain evidence="5">CBS 10117</strain>
    </source>
</reference>
<dbReference type="PANTHER" id="PTHR33741">
    <property type="entry name" value="TRANSMEMBRANE PROTEIN DDB_G0269096-RELATED"/>
    <property type="match status" value="1"/>
</dbReference>
<reference evidence="5" key="3">
    <citation type="submission" date="2024-02" db="EMBL/GenBank/DDBJ databases">
        <title>Comparative genomics of Cryptococcus and Kwoniella reveals pathogenesis evolution and contrasting modes of karyotype evolution via chromosome fusion or intercentromeric recombination.</title>
        <authorList>
            <person name="Coelho M.A."/>
            <person name="David-Palma M."/>
            <person name="Shea T."/>
            <person name="Bowers K."/>
            <person name="McGinley-Smith S."/>
            <person name="Mohammad A.W."/>
            <person name="Gnirke A."/>
            <person name="Yurkov A.M."/>
            <person name="Nowrousian M."/>
            <person name="Sun S."/>
            <person name="Cuomo C.A."/>
            <person name="Heitman J."/>
        </authorList>
    </citation>
    <scope>NUCLEOTIDE SEQUENCE</scope>
    <source>
        <strain evidence="5">CBS 10117</strain>
    </source>
</reference>
<dbReference type="GeneID" id="28971717"/>
<evidence type="ECO:0000259" key="3">
    <source>
        <dbReference type="Pfam" id="PF04982"/>
    </source>
</evidence>
<protein>
    <recommendedName>
        <fullName evidence="3">HPP transmembrane region domain-containing protein</fullName>
    </recommendedName>
</protein>
<feature type="compositionally biased region" description="Basic and acidic residues" evidence="1">
    <location>
        <begin position="365"/>
        <end position="378"/>
    </location>
</feature>
<evidence type="ECO:0000313" key="5">
    <source>
        <dbReference type="EMBL" id="WWC65409.1"/>
    </source>
</evidence>
<organism evidence="4">
    <name type="scientific">Kwoniella dejecticola CBS 10117</name>
    <dbReference type="NCBI Taxonomy" id="1296121"/>
    <lineage>
        <taxon>Eukaryota</taxon>
        <taxon>Fungi</taxon>
        <taxon>Dikarya</taxon>
        <taxon>Basidiomycota</taxon>
        <taxon>Agaricomycotina</taxon>
        <taxon>Tremellomycetes</taxon>
        <taxon>Tremellales</taxon>
        <taxon>Cryptococcaceae</taxon>
        <taxon>Kwoniella</taxon>
    </lineage>
</organism>
<feature type="transmembrane region" description="Helical" evidence="2">
    <location>
        <begin position="267"/>
        <end position="287"/>
    </location>
</feature>
<dbReference type="KEGG" id="kdj:28971717"/>
<evidence type="ECO:0000313" key="4">
    <source>
        <dbReference type="EMBL" id="OBR82104.1"/>
    </source>
</evidence>
<feature type="compositionally biased region" description="Low complexity" evidence="1">
    <location>
        <begin position="1"/>
        <end position="16"/>
    </location>
</feature>
<keyword evidence="2" id="KW-0812">Transmembrane</keyword>
<dbReference type="AlphaFoldDB" id="A0A1A5ZWC8"/>
<feature type="compositionally biased region" description="Polar residues" evidence="1">
    <location>
        <begin position="400"/>
        <end position="410"/>
    </location>
</feature>
<keyword evidence="2" id="KW-0472">Membrane</keyword>
<dbReference type="Proteomes" id="UP000078595">
    <property type="component" value="Chromosome 10"/>
</dbReference>
<accession>A0A1A5ZWC8</accession>
<feature type="transmembrane region" description="Helical" evidence="2">
    <location>
        <begin position="225"/>
        <end position="247"/>
    </location>
</feature>
<evidence type="ECO:0000256" key="1">
    <source>
        <dbReference type="SAM" id="MobiDB-lite"/>
    </source>
</evidence>
<feature type="compositionally biased region" description="Acidic residues" evidence="1">
    <location>
        <begin position="327"/>
        <end position="336"/>
    </location>
</feature>
<feature type="transmembrane region" description="Helical" evidence="2">
    <location>
        <begin position="186"/>
        <end position="204"/>
    </location>
</feature>
<feature type="region of interest" description="Disordered" evidence="1">
    <location>
        <begin position="302"/>
        <end position="426"/>
    </location>
</feature>
<dbReference type="PANTHER" id="PTHR33741:SF5">
    <property type="entry name" value="TRANSMEMBRANE PROTEIN DDB_G0269096-RELATED"/>
    <property type="match status" value="1"/>
</dbReference>